<evidence type="ECO:0000259" key="1">
    <source>
        <dbReference type="Pfam" id="PF00501"/>
    </source>
</evidence>
<dbReference type="Pfam" id="PF13193">
    <property type="entry name" value="AMP-binding_C"/>
    <property type="match status" value="1"/>
</dbReference>
<dbReference type="GO" id="GO:0016874">
    <property type="term" value="F:ligase activity"/>
    <property type="evidence" value="ECO:0007669"/>
    <property type="project" value="UniProtKB-KW"/>
</dbReference>
<evidence type="ECO:0000313" key="3">
    <source>
        <dbReference type="EMBL" id="MBR0801101.1"/>
    </source>
</evidence>
<dbReference type="Gene3D" id="3.30.300.30">
    <property type="match status" value="1"/>
</dbReference>
<dbReference type="EMBL" id="JAFCJH010000070">
    <property type="protein sequence ID" value="MBR0801101.1"/>
    <property type="molecule type" value="Genomic_DNA"/>
</dbReference>
<sequence length="532" mass="57797">MEQEQDSTFIDISTRISRFAYATPDAEAVIADSDRFTYRDFDLSVTRCANALRALGVEAGDRVAILASPSAAYLQAFLGTLRAGGCVCPLSPMASPEQLELMVADSGTRVLFVSMDMIETGRRLAAASSLLPGAAILFDATADGFVNYGDFVIGASNEMPDVQIDPGMLFNIIYSSGTTGAPKGIMHNHATRTTTLDRFKDIGFGPGCRSLVATPLYSNTTLAAWLPTLGLGGAVIVMPKFNARAYLELAERERATHTILVPVQYQRILAEPTFNEFDLRSFSFKMTTSAPMQSRLKEEIVRRWPGPLLEMYGLTEGGGICTLDVKADAGKLDTVGKPAFGCVIKIIDDAGNELLDGQVGEIVGRGPIMMQGYHNRPVESAAIVWNDSDGQRYFRSGDIGWFDSEGYLHLSDRKKDMIISGGFNVYASDLEAVLCRHPAVSDAAVIGIPSIKWGESPLGLVVLREGHQVDPAIILDWANGQLGKTQRLSSIEVRGLLPRNTLGKVLKRDLRAPYWKADVRSDDGQTSSILRQ</sequence>
<name>A0ABS5FWJ5_9BRAD</name>
<dbReference type="InterPro" id="IPR045851">
    <property type="entry name" value="AMP-bd_C_sf"/>
</dbReference>
<comment type="caution">
    <text evidence="3">The sequence shown here is derived from an EMBL/GenBank/DDBJ whole genome shotgun (WGS) entry which is preliminary data.</text>
</comment>
<dbReference type="InterPro" id="IPR050237">
    <property type="entry name" value="ATP-dep_AMP-bd_enzyme"/>
</dbReference>
<dbReference type="PANTHER" id="PTHR43767">
    <property type="entry name" value="LONG-CHAIN-FATTY-ACID--COA LIGASE"/>
    <property type="match status" value="1"/>
</dbReference>
<proteinExistence type="predicted"/>
<dbReference type="RefSeq" id="WP_212495243.1">
    <property type="nucleotide sequence ID" value="NZ_JAFCJH010000070.1"/>
</dbReference>
<dbReference type="InterPro" id="IPR000873">
    <property type="entry name" value="AMP-dep_synth/lig_dom"/>
</dbReference>
<dbReference type="Proteomes" id="UP001315278">
    <property type="component" value="Unassembled WGS sequence"/>
</dbReference>
<feature type="domain" description="AMP-dependent synthetase/ligase" evidence="1">
    <location>
        <begin position="18"/>
        <end position="374"/>
    </location>
</feature>
<dbReference type="InterPro" id="IPR025110">
    <property type="entry name" value="AMP-bd_C"/>
</dbReference>
<keyword evidence="4" id="KW-1185">Reference proteome</keyword>
<evidence type="ECO:0000259" key="2">
    <source>
        <dbReference type="Pfam" id="PF13193"/>
    </source>
</evidence>
<accession>A0ABS5FWJ5</accession>
<dbReference type="Pfam" id="PF00501">
    <property type="entry name" value="AMP-binding"/>
    <property type="match status" value="1"/>
</dbReference>
<dbReference type="InterPro" id="IPR020845">
    <property type="entry name" value="AMP-binding_CS"/>
</dbReference>
<keyword evidence="3" id="KW-0436">Ligase</keyword>
<protein>
    <submittedName>
        <fullName evidence="3">Acyl--CoA ligase</fullName>
    </submittedName>
</protein>
<dbReference type="InterPro" id="IPR042099">
    <property type="entry name" value="ANL_N_sf"/>
</dbReference>
<dbReference type="PANTHER" id="PTHR43767:SF1">
    <property type="entry name" value="NONRIBOSOMAL PEPTIDE SYNTHASE PES1 (EUROFUNG)-RELATED"/>
    <property type="match status" value="1"/>
</dbReference>
<dbReference type="SUPFAM" id="SSF56801">
    <property type="entry name" value="Acetyl-CoA synthetase-like"/>
    <property type="match status" value="1"/>
</dbReference>
<dbReference type="Gene3D" id="3.40.50.12780">
    <property type="entry name" value="N-terminal domain of ligase-like"/>
    <property type="match status" value="1"/>
</dbReference>
<feature type="domain" description="AMP-binding enzyme C-terminal" evidence="2">
    <location>
        <begin position="430"/>
        <end position="504"/>
    </location>
</feature>
<gene>
    <name evidence="3" type="ORF">JQ615_37655</name>
</gene>
<reference evidence="4" key="1">
    <citation type="journal article" date="2021" name="ISME J.">
        <title>Evolutionary origin and ecological implication of a unique nif island in free-living Bradyrhizobium lineages.</title>
        <authorList>
            <person name="Tao J."/>
        </authorList>
    </citation>
    <scope>NUCLEOTIDE SEQUENCE [LARGE SCALE GENOMIC DNA]</scope>
    <source>
        <strain evidence="4">SZCCT0434</strain>
    </source>
</reference>
<dbReference type="PROSITE" id="PS00455">
    <property type="entry name" value="AMP_BINDING"/>
    <property type="match status" value="1"/>
</dbReference>
<evidence type="ECO:0000313" key="4">
    <source>
        <dbReference type="Proteomes" id="UP001315278"/>
    </source>
</evidence>
<organism evidence="3 4">
    <name type="scientific">Bradyrhizobium jicamae</name>
    <dbReference type="NCBI Taxonomy" id="280332"/>
    <lineage>
        <taxon>Bacteria</taxon>
        <taxon>Pseudomonadati</taxon>
        <taxon>Pseudomonadota</taxon>
        <taxon>Alphaproteobacteria</taxon>
        <taxon>Hyphomicrobiales</taxon>
        <taxon>Nitrobacteraceae</taxon>
        <taxon>Bradyrhizobium</taxon>
    </lineage>
</organism>